<dbReference type="Proteomes" id="UP001501676">
    <property type="component" value="Unassembled WGS sequence"/>
</dbReference>
<evidence type="ECO:0000313" key="1">
    <source>
        <dbReference type="EMBL" id="GAA3384687.1"/>
    </source>
</evidence>
<dbReference type="RefSeq" id="WP_345727289.1">
    <property type="nucleotide sequence ID" value="NZ_BAAAYN010000009.1"/>
</dbReference>
<proteinExistence type="predicted"/>
<comment type="caution">
    <text evidence="1">The sequence shown here is derived from an EMBL/GenBank/DDBJ whole genome shotgun (WGS) entry which is preliminary data.</text>
</comment>
<accession>A0ABP6SSS9</accession>
<keyword evidence="2" id="KW-1185">Reference proteome</keyword>
<protein>
    <submittedName>
        <fullName evidence="1">Uncharacterized protein</fullName>
    </submittedName>
</protein>
<evidence type="ECO:0000313" key="2">
    <source>
        <dbReference type="Proteomes" id="UP001501676"/>
    </source>
</evidence>
<gene>
    <name evidence="1" type="ORF">GCM10020369_15320</name>
</gene>
<organism evidence="1 2">
    <name type="scientific">Cryptosporangium minutisporangium</name>
    <dbReference type="NCBI Taxonomy" id="113569"/>
    <lineage>
        <taxon>Bacteria</taxon>
        <taxon>Bacillati</taxon>
        <taxon>Actinomycetota</taxon>
        <taxon>Actinomycetes</taxon>
        <taxon>Cryptosporangiales</taxon>
        <taxon>Cryptosporangiaceae</taxon>
        <taxon>Cryptosporangium</taxon>
    </lineage>
</organism>
<reference evidence="2" key="1">
    <citation type="journal article" date="2019" name="Int. J. Syst. Evol. Microbiol.">
        <title>The Global Catalogue of Microorganisms (GCM) 10K type strain sequencing project: providing services to taxonomists for standard genome sequencing and annotation.</title>
        <authorList>
            <consortium name="The Broad Institute Genomics Platform"/>
            <consortium name="The Broad Institute Genome Sequencing Center for Infectious Disease"/>
            <person name="Wu L."/>
            <person name="Ma J."/>
        </authorList>
    </citation>
    <scope>NUCLEOTIDE SEQUENCE [LARGE SCALE GENOMIC DNA]</scope>
    <source>
        <strain evidence="2">JCM 9458</strain>
    </source>
</reference>
<name>A0ABP6SSS9_9ACTN</name>
<dbReference type="EMBL" id="BAAAYN010000009">
    <property type="protein sequence ID" value="GAA3384687.1"/>
    <property type="molecule type" value="Genomic_DNA"/>
</dbReference>
<sequence>MTLLLELATRRRPARPWWVVIALSLAAVLAACSHSPDPAEEHPLPTRDPADARVAIAALAGELHQQIAPTGKFTKVGVSEIWCEDPQGNASEEGPYSIRGVYQVFLPADQHRSVLTRLGQEWKAAGWTDVTYSTFGAEGVKANLKGTRPSDEVTVTLTSGDPPIAFALGISTPCYERPQ</sequence>